<evidence type="ECO:0000256" key="1">
    <source>
        <dbReference type="SAM" id="MobiDB-lite"/>
    </source>
</evidence>
<feature type="compositionally biased region" description="Basic and acidic residues" evidence="1">
    <location>
        <begin position="109"/>
        <end position="118"/>
    </location>
</feature>
<feature type="region of interest" description="Disordered" evidence="1">
    <location>
        <begin position="25"/>
        <end position="45"/>
    </location>
</feature>
<protein>
    <submittedName>
        <fullName evidence="2">Uncharacterized protein</fullName>
    </submittedName>
</protein>
<gene>
    <name evidence="2" type="ORF">PUN28_001073</name>
</gene>
<accession>A0AAW2H3D8</accession>
<dbReference type="EMBL" id="JADYXP020000001">
    <property type="protein sequence ID" value="KAL0133861.1"/>
    <property type="molecule type" value="Genomic_DNA"/>
</dbReference>
<organism evidence="2 3">
    <name type="scientific">Cardiocondyla obscurior</name>
    <dbReference type="NCBI Taxonomy" id="286306"/>
    <lineage>
        <taxon>Eukaryota</taxon>
        <taxon>Metazoa</taxon>
        <taxon>Ecdysozoa</taxon>
        <taxon>Arthropoda</taxon>
        <taxon>Hexapoda</taxon>
        <taxon>Insecta</taxon>
        <taxon>Pterygota</taxon>
        <taxon>Neoptera</taxon>
        <taxon>Endopterygota</taxon>
        <taxon>Hymenoptera</taxon>
        <taxon>Apocrita</taxon>
        <taxon>Aculeata</taxon>
        <taxon>Formicoidea</taxon>
        <taxon>Formicidae</taxon>
        <taxon>Myrmicinae</taxon>
        <taxon>Cardiocondyla</taxon>
    </lineage>
</organism>
<reference evidence="2 3" key="1">
    <citation type="submission" date="2023-03" db="EMBL/GenBank/DDBJ databases">
        <title>High recombination rates correlate with genetic variation in Cardiocondyla obscurior ants.</title>
        <authorList>
            <person name="Errbii M."/>
        </authorList>
    </citation>
    <scope>NUCLEOTIDE SEQUENCE [LARGE SCALE GENOMIC DNA]</scope>
    <source>
        <strain evidence="2">Alpha-2009</strain>
        <tissue evidence="2">Whole body</tissue>
    </source>
</reference>
<comment type="caution">
    <text evidence="2">The sequence shown here is derived from an EMBL/GenBank/DDBJ whole genome shotgun (WGS) entry which is preliminary data.</text>
</comment>
<evidence type="ECO:0000313" key="2">
    <source>
        <dbReference type="EMBL" id="KAL0133861.1"/>
    </source>
</evidence>
<proteinExistence type="predicted"/>
<evidence type="ECO:0000313" key="3">
    <source>
        <dbReference type="Proteomes" id="UP001430953"/>
    </source>
</evidence>
<sequence length="128" mass="13883">MRASSSHSSAYARLSRRPRVYLTLPLFPNPPYPPPPPSPPNSPPTFLCSSIARSPYCSIFSPPSPLSFSSFAPSAITREAAVLVARNLDSAATRPPLRAPPAPFSTTKHHTDDRRCCLKEPTTPGKSR</sequence>
<feature type="region of interest" description="Disordered" evidence="1">
    <location>
        <begin position="91"/>
        <end position="128"/>
    </location>
</feature>
<feature type="compositionally biased region" description="Pro residues" evidence="1">
    <location>
        <begin position="27"/>
        <end position="43"/>
    </location>
</feature>
<dbReference type="Proteomes" id="UP001430953">
    <property type="component" value="Unassembled WGS sequence"/>
</dbReference>
<dbReference type="AlphaFoldDB" id="A0AAW2H3D8"/>
<keyword evidence="3" id="KW-1185">Reference proteome</keyword>
<name>A0AAW2H3D8_9HYME</name>